<feature type="domain" description="N-acetyltransferase" evidence="1">
    <location>
        <begin position="14"/>
        <end position="100"/>
    </location>
</feature>
<name>A0A109W261_ACTRD</name>
<evidence type="ECO:0000313" key="3">
    <source>
        <dbReference type="Proteomes" id="UP000065220"/>
    </source>
</evidence>
<dbReference type="InterPro" id="IPR016181">
    <property type="entry name" value="Acyl_CoA_acyltransferase"/>
</dbReference>
<evidence type="ECO:0000313" key="2">
    <source>
        <dbReference type="EMBL" id="AMD86630.1"/>
    </source>
</evidence>
<dbReference type="CDD" id="cd04301">
    <property type="entry name" value="NAT_SF"/>
    <property type="match status" value="1"/>
</dbReference>
<proteinExistence type="predicted"/>
<sequence>MTNAANENPAVEVTDAKHANRYEARIDGELAGFLEYVVDGDVVTMPHTEVDPRFEGRGAGSALASSALDSVRGVGGRGVPTCSFVASYIERHPEYADLVAEG</sequence>
<dbReference type="AlphaFoldDB" id="A0A109W261"/>
<dbReference type="EMBL" id="CP014228">
    <property type="protein sequence ID" value="AMD86630.1"/>
    <property type="molecule type" value="Genomic_DNA"/>
</dbReference>
<dbReference type="InterPro" id="IPR045057">
    <property type="entry name" value="Gcn5-rel_NAT"/>
</dbReference>
<dbReference type="RefSeq" id="WP_067940375.1">
    <property type="nucleotide sequence ID" value="NZ_CP014228.1"/>
</dbReference>
<reference evidence="3" key="1">
    <citation type="submission" date="2016-02" db="EMBL/GenBank/DDBJ databases">
        <authorList>
            <person name="Holder M.E."/>
            <person name="Ajami N.J."/>
            <person name="Petrosino J.F."/>
        </authorList>
    </citation>
    <scope>NUCLEOTIDE SEQUENCE [LARGE SCALE GENOMIC DNA]</scope>
    <source>
        <strain evidence="3">CCUG 36733</strain>
    </source>
</reference>
<dbReference type="STRING" id="111015.AXF14_02245"/>
<dbReference type="Proteomes" id="UP000065220">
    <property type="component" value="Chromosome"/>
</dbReference>
<dbReference type="PROSITE" id="PS51729">
    <property type="entry name" value="GNAT_YJDJ"/>
    <property type="match status" value="1"/>
</dbReference>
<dbReference type="Gene3D" id="3.40.630.30">
    <property type="match status" value="1"/>
</dbReference>
<dbReference type="KEGG" id="ard:AXF14_02245"/>
<protein>
    <submittedName>
        <fullName evidence="2">Acetyltransferase</fullName>
    </submittedName>
</protein>
<dbReference type="OrthoDB" id="5405911at2"/>
<dbReference type="SUPFAM" id="SSF55729">
    <property type="entry name" value="Acyl-CoA N-acyltransferases (Nat)"/>
    <property type="match status" value="1"/>
</dbReference>
<dbReference type="PANTHER" id="PTHR31435:SF10">
    <property type="entry name" value="BSR4717 PROTEIN"/>
    <property type="match status" value="1"/>
</dbReference>
<evidence type="ECO:0000259" key="1">
    <source>
        <dbReference type="PROSITE" id="PS51729"/>
    </source>
</evidence>
<gene>
    <name evidence="2" type="ORF">AXF14_02245</name>
</gene>
<keyword evidence="3" id="KW-1185">Reference proteome</keyword>
<dbReference type="Pfam" id="PF14542">
    <property type="entry name" value="Acetyltransf_CG"/>
    <property type="match status" value="1"/>
</dbReference>
<dbReference type="InterPro" id="IPR031165">
    <property type="entry name" value="GNAT_YJDJ"/>
</dbReference>
<accession>A0A109W261</accession>
<dbReference type="PANTHER" id="PTHR31435">
    <property type="entry name" value="PROTEIN NATD1"/>
    <property type="match status" value="1"/>
</dbReference>
<organism evidence="2 3">
    <name type="scientific">Actinomyces radicidentis</name>
    <dbReference type="NCBI Taxonomy" id="111015"/>
    <lineage>
        <taxon>Bacteria</taxon>
        <taxon>Bacillati</taxon>
        <taxon>Actinomycetota</taxon>
        <taxon>Actinomycetes</taxon>
        <taxon>Actinomycetales</taxon>
        <taxon>Actinomycetaceae</taxon>
        <taxon>Actinomyces</taxon>
    </lineage>
</organism>
<dbReference type="GO" id="GO:0016740">
    <property type="term" value="F:transferase activity"/>
    <property type="evidence" value="ECO:0007669"/>
    <property type="project" value="UniProtKB-KW"/>
</dbReference>
<keyword evidence="2" id="KW-0808">Transferase</keyword>